<name>A0ABT6CB08_9MICO</name>
<dbReference type="EMBL" id="JAROAV010000048">
    <property type="protein sequence ID" value="MDF8266071.1"/>
    <property type="molecule type" value="Genomic_DNA"/>
</dbReference>
<evidence type="ECO:0000313" key="1">
    <source>
        <dbReference type="EMBL" id="MDF8266071.1"/>
    </source>
</evidence>
<proteinExistence type="predicted"/>
<dbReference type="Gene3D" id="3.40.50.300">
    <property type="entry name" value="P-loop containing nucleotide triphosphate hydrolases"/>
    <property type="match status" value="1"/>
</dbReference>
<accession>A0ABT6CB08</accession>
<evidence type="ECO:0000313" key="2">
    <source>
        <dbReference type="Proteomes" id="UP001528912"/>
    </source>
</evidence>
<organism evidence="1 2">
    <name type="scientific">Luteipulveratus flavus</name>
    <dbReference type="NCBI Taxonomy" id="3031728"/>
    <lineage>
        <taxon>Bacteria</taxon>
        <taxon>Bacillati</taxon>
        <taxon>Actinomycetota</taxon>
        <taxon>Actinomycetes</taxon>
        <taxon>Micrococcales</taxon>
        <taxon>Dermacoccaceae</taxon>
        <taxon>Luteipulveratus</taxon>
    </lineage>
</organism>
<dbReference type="Pfam" id="PF13671">
    <property type="entry name" value="AAA_33"/>
    <property type="match status" value="1"/>
</dbReference>
<dbReference type="RefSeq" id="WP_277193302.1">
    <property type="nucleotide sequence ID" value="NZ_JAROAV010000048.1"/>
</dbReference>
<sequence length="188" mass="20196">MGATARLIVLNGPPAVGKSTLAQRFVDDHPMSLNLDLDRLRLLLGAATARTDEGRLAARRLALALATSHLGAGNDVVVPQYLGRPPFLEALEQTAEDCGAQFHEIVLMDSEQRLADRFAGRTLAATAPEHTLAADGVGDAGRESLSEMRHRLIELVPSRPAAVVVECPEGQEDITYRALLDALGERRS</sequence>
<gene>
    <name evidence="1" type="ORF">P4R38_17620</name>
</gene>
<dbReference type="SUPFAM" id="SSF52540">
    <property type="entry name" value="P-loop containing nucleoside triphosphate hydrolases"/>
    <property type="match status" value="1"/>
</dbReference>
<dbReference type="Proteomes" id="UP001528912">
    <property type="component" value="Unassembled WGS sequence"/>
</dbReference>
<dbReference type="InterPro" id="IPR027417">
    <property type="entry name" value="P-loop_NTPase"/>
</dbReference>
<comment type="caution">
    <text evidence="1">The sequence shown here is derived from an EMBL/GenBank/DDBJ whole genome shotgun (WGS) entry which is preliminary data.</text>
</comment>
<protein>
    <submittedName>
        <fullName evidence="1">AAA family ATPase</fullName>
    </submittedName>
</protein>
<reference evidence="1 2" key="1">
    <citation type="submission" date="2023-03" db="EMBL/GenBank/DDBJ databases">
        <title>YIM 133296 draft genome.</title>
        <authorList>
            <person name="Xiong L."/>
        </authorList>
    </citation>
    <scope>NUCLEOTIDE SEQUENCE [LARGE SCALE GENOMIC DNA]</scope>
    <source>
        <strain evidence="1 2">YIM 133296</strain>
    </source>
</reference>
<keyword evidence="2" id="KW-1185">Reference proteome</keyword>